<keyword evidence="2" id="KW-1185">Reference proteome</keyword>
<evidence type="ECO:0000313" key="2">
    <source>
        <dbReference type="Proteomes" id="UP000215223"/>
    </source>
</evidence>
<dbReference type="AlphaFoldDB" id="A0A229RV77"/>
<dbReference type="EMBL" id="NMQT01000102">
    <property type="protein sequence ID" value="OXM50254.1"/>
    <property type="molecule type" value="Genomic_DNA"/>
</dbReference>
<reference evidence="1 2" key="1">
    <citation type="submission" date="2017-07" db="EMBL/GenBank/DDBJ databases">
        <title>Amycolatopsis thailandensis Genome sequencing and assembly.</title>
        <authorList>
            <person name="Kaur N."/>
            <person name="Mayilraj S."/>
        </authorList>
    </citation>
    <scope>NUCLEOTIDE SEQUENCE [LARGE SCALE GENOMIC DNA]</scope>
    <source>
        <strain evidence="1 2">JCM 16380</strain>
    </source>
</reference>
<name>A0A229RV77_9PSEU</name>
<dbReference type="Proteomes" id="UP000215223">
    <property type="component" value="Unassembled WGS sequence"/>
</dbReference>
<accession>A0A229RV77</accession>
<proteinExistence type="predicted"/>
<sequence length="517" mass="57539">MLLAIGSAAEWLPFDQDHVDEPAVVIDKVRPFPDGITVTIADGALKGFLAAVLPNLWNDDVEGVPGLRPSPGRNHLDLHVLGTRPVASVRLHGVTRKRWNEVNAYLSDHQNPDVRIWRDVRGRWHPTEKAVLHARRDRLDAVMSAVLRRYALWKDAGWSDARLSGDDLQVRWSGGRDGLEIVDALAHPVCRIPGVEPLPQRLAGEAERIVFAASDTATGTWERQRAAAVRAAYLGEDVDIAERGITSEDLGLDACSGPQRELRALLALHILNKGPHAAPPGWRDVHTVTAYSMTVSPRSDELVIHTNASDNLTNWLVRTSEDFGLPGLRLECRPTGSAFRLIHVPTGARMTITSADEPPRCAATRHDHGWRADHWPTTTTPLQQDELVALASLPPRTPDMTALLAGLIVRLEARDPAGDWAIGSWWHDPLGRTPWLGRSSDRQRKLWGSNNHWTLEWNAYPYEEDLIQALTDPLCGIVGCRVKRSIEYTELRYGTAVLRLVHMPSASQRRLEERRAA</sequence>
<evidence type="ECO:0000313" key="1">
    <source>
        <dbReference type="EMBL" id="OXM50254.1"/>
    </source>
</evidence>
<comment type="caution">
    <text evidence="1">The sequence shown here is derived from an EMBL/GenBank/DDBJ whole genome shotgun (WGS) entry which is preliminary data.</text>
</comment>
<organism evidence="1 2">
    <name type="scientific">Amycolatopsis thailandensis</name>
    <dbReference type="NCBI Taxonomy" id="589330"/>
    <lineage>
        <taxon>Bacteria</taxon>
        <taxon>Bacillati</taxon>
        <taxon>Actinomycetota</taxon>
        <taxon>Actinomycetes</taxon>
        <taxon>Pseudonocardiales</taxon>
        <taxon>Pseudonocardiaceae</taxon>
        <taxon>Amycolatopsis</taxon>
    </lineage>
</organism>
<protein>
    <submittedName>
        <fullName evidence="1">Uncharacterized protein</fullName>
    </submittedName>
</protein>
<gene>
    <name evidence="1" type="ORF">CFP71_27865</name>
</gene>